<dbReference type="EMBL" id="JANJYI010000008">
    <property type="protein sequence ID" value="KAK2639518.1"/>
    <property type="molecule type" value="Genomic_DNA"/>
</dbReference>
<evidence type="ECO:0000256" key="3">
    <source>
        <dbReference type="ARBA" id="ARBA00022821"/>
    </source>
</evidence>
<keyword evidence="2" id="KW-0547">Nucleotide-binding</keyword>
<evidence type="ECO:0000256" key="1">
    <source>
        <dbReference type="ARBA" id="ARBA00022737"/>
    </source>
</evidence>
<keyword evidence="7" id="KW-1185">Reference proteome</keyword>
<name>A0AAD9TPN8_9ROSI</name>
<organism evidence="6 7">
    <name type="scientific">Dipteronia dyeriana</name>
    <dbReference type="NCBI Taxonomy" id="168575"/>
    <lineage>
        <taxon>Eukaryota</taxon>
        <taxon>Viridiplantae</taxon>
        <taxon>Streptophyta</taxon>
        <taxon>Embryophyta</taxon>
        <taxon>Tracheophyta</taxon>
        <taxon>Spermatophyta</taxon>
        <taxon>Magnoliopsida</taxon>
        <taxon>eudicotyledons</taxon>
        <taxon>Gunneridae</taxon>
        <taxon>Pentapetalae</taxon>
        <taxon>rosids</taxon>
        <taxon>malvids</taxon>
        <taxon>Sapindales</taxon>
        <taxon>Sapindaceae</taxon>
        <taxon>Hippocastanoideae</taxon>
        <taxon>Acereae</taxon>
        <taxon>Dipteronia</taxon>
    </lineage>
</organism>
<reference evidence="6" key="1">
    <citation type="journal article" date="2023" name="Plant J.">
        <title>Genome sequences and population genomics provide insights into the demographic history, inbreeding, and mutation load of two 'living fossil' tree species of Dipteronia.</title>
        <authorList>
            <person name="Feng Y."/>
            <person name="Comes H.P."/>
            <person name="Chen J."/>
            <person name="Zhu S."/>
            <person name="Lu R."/>
            <person name="Zhang X."/>
            <person name="Li P."/>
            <person name="Qiu J."/>
            <person name="Olsen K.M."/>
            <person name="Qiu Y."/>
        </authorList>
    </citation>
    <scope>NUCLEOTIDE SEQUENCE</scope>
    <source>
        <strain evidence="6">KIB01</strain>
    </source>
</reference>
<dbReference type="AlphaFoldDB" id="A0AAD9TPN8"/>
<evidence type="ECO:0000256" key="4">
    <source>
        <dbReference type="SAM" id="Coils"/>
    </source>
</evidence>
<dbReference type="GO" id="GO:0006952">
    <property type="term" value="P:defense response"/>
    <property type="evidence" value="ECO:0007669"/>
    <property type="project" value="UniProtKB-KW"/>
</dbReference>
<dbReference type="GO" id="GO:0000166">
    <property type="term" value="F:nucleotide binding"/>
    <property type="evidence" value="ECO:0007669"/>
    <property type="project" value="UniProtKB-KW"/>
</dbReference>
<evidence type="ECO:0000256" key="2">
    <source>
        <dbReference type="ARBA" id="ARBA00022741"/>
    </source>
</evidence>
<gene>
    <name evidence="6" type="ORF">Ddye_027313</name>
</gene>
<evidence type="ECO:0000313" key="6">
    <source>
        <dbReference type="EMBL" id="KAK2639518.1"/>
    </source>
</evidence>
<feature type="coiled-coil region" evidence="4">
    <location>
        <begin position="35"/>
        <end position="86"/>
    </location>
</feature>
<dbReference type="InterPro" id="IPR041118">
    <property type="entry name" value="Rx_N"/>
</dbReference>
<keyword evidence="4" id="KW-0175">Coiled coil</keyword>
<dbReference type="Proteomes" id="UP001280121">
    <property type="component" value="Unassembled WGS sequence"/>
</dbReference>
<keyword evidence="1" id="KW-0677">Repeat</keyword>
<comment type="caution">
    <text evidence="6">The sequence shown here is derived from an EMBL/GenBank/DDBJ whole genome shotgun (WGS) entry which is preliminary data.</text>
</comment>
<protein>
    <recommendedName>
        <fullName evidence="5">Disease resistance N-terminal domain-containing protein</fullName>
    </recommendedName>
</protein>
<dbReference type="InterPro" id="IPR038005">
    <property type="entry name" value="RX-like_CC"/>
</dbReference>
<sequence>MAELIVSPVLQVLLEKLMSGELLKFATQEGVREKLKKWERTLKIIKALLIDAEDKQLTNEAVKMWLEDLQDLAYDAEDILDEYATEALRRKLKIQNHQAATTSRARKLIPACCTGFTPTALWSDFSMQSMPM</sequence>
<proteinExistence type="predicted"/>
<evidence type="ECO:0000313" key="7">
    <source>
        <dbReference type="Proteomes" id="UP001280121"/>
    </source>
</evidence>
<dbReference type="Gene3D" id="1.20.5.4130">
    <property type="match status" value="1"/>
</dbReference>
<accession>A0AAD9TPN8</accession>
<keyword evidence="3" id="KW-0611">Plant defense</keyword>
<dbReference type="Pfam" id="PF18052">
    <property type="entry name" value="Rx_N"/>
    <property type="match status" value="1"/>
</dbReference>
<feature type="domain" description="Disease resistance N-terminal" evidence="5">
    <location>
        <begin position="5"/>
        <end position="96"/>
    </location>
</feature>
<dbReference type="CDD" id="cd14798">
    <property type="entry name" value="RX-CC_like"/>
    <property type="match status" value="1"/>
</dbReference>
<evidence type="ECO:0000259" key="5">
    <source>
        <dbReference type="Pfam" id="PF18052"/>
    </source>
</evidence>